<keyword evidence="1 2" id="KW-0807">Transducer</keyword>
<dbReference type="PANTHER" id="PTHR32089:SF112">
    <property type="entry name" value="LYSOZYME-LIKE PROTEIN-RELATED"/>
    <property type="match status" value="1"/>
</dbReference>
<evidence type="ECO:0000259" key="5">
    <source>
        <dbReference type="PROSITE" id="PS50111"/>
    </source>
</evidence>
<keyword evidence="3" id="KW-0175">Coiled coil</keyword>
<comment type="caution">
    <text evidence="6">The sequence shown here is derived from an EMBL/GenBank/DDBJ whole genome shotgun (WGS) entry which is preliminary data.</text>
</comment>
<sequence>MALVKTSSLPSNKLPAVPAQPVEQPRPAPRRMQDRSRARREKAAERIGAATEELAAGIAEAAAAAEELRRSLEQISASAEEAAGASQESQAAVKSLSAVFTEARQKAEHSRARTEGLQGLLIEVAAQVSVAAGWVQENTARQLRSVEIVSLLEAQAASIGEITQTVGDIADQTNLLALNAAIEAARAGDQGRGFAVVADEVRAFSEVSEKSAVEVQDLAGTIGAEVKAIAGRIKRAAELAELEARNGREIVAALDAVRGEIGLVADGAQAILISAVEAEGGVREAQRGAEQVASAAEEQSAAAAEAQRAVQQQSASLDQSHQASQALASITEELVSGNGSAGQAEQVASAAEELSAAVQQLSGAAGEIMTAIGQISRGCQAQAAAAQQSSAAMAQIERATTATRATAEDAATRTAAMLPRLTQGRGAVEQLTRSVEDGLRETEAVALLADALDMSGRRIERIVDGMALIAVQTNMLAVSGAVEAARAGEAGRGFAVVSADIRGLARDSSENADRMKDVVRQVLGQIAAVRRDLELIGTASKTEIARNQGLAGRLGMAEDEVRGLSGGAAEILGGADFAMNAVREVLAGTQQIATAAEEASAASAQAATAARQQARGAEDLAAAIEEIASLADELSIAES</sequence>
<dbReference type="Gene3D" id="1.10.287.950">
    <property type="entry name" value="Methyl-accepting chemotaxis protein"/>
    <property type="match status" value="2"/>
</dbReference>
<dbReference type="SMART" id="SM00283">
    <property type="entry name" value="MA"/>
    <property type="match status" value="2"/>
</dbReference>
<dbReference type="Proteomes" id="UP000626026">
    <property type="component" value="Unassembled WGS sequence"/>
</dbReference>
<name>A0ABR7RNE4_9PROT</name>
<protein>
    <submittedName>
        <fullName evidence="6">Methyl-accepting chemotaxis protein</fullName>
    </submittedName>
</protein>
<dbReference type="PANTHER" id="PTHR32089">
    <property type="entry name" value="METHYL-ACCEPTING CHEMOTAXIS PROTEIN MCPB"/>
    <property type="match status" value="1"/>
</dbReference>
<dbReference type="Pfam" id="PF00015">
    <property type="entry name" value="MCPsignal"/>
    <property type="match status" value="2"/>
</dbReference>
<feature type="compositionally biased region" description="Basic and acidic residues" evidence="4">
    <location>
        <begin position="31"/>
        <end position="45"/>
    </location>
</feature>
<proteinExistence type="predicted"/>
<dbReference type="InterPro" id="IPR004089">
    <property type="entry name" value="MCPsignal_dom"/>
</dbReference>
<feature type="region of interest" description="Disordered" evidence="4">
    <location>
        <begin position="1"/>
        <end position="47"/>
    </location>
</feature>
<feature type="coiled-coil region" evidence="3">
    <location>
        <begin position="58"/>
        <end position="85"/>
    </location>
</feature>
<dbReference type="SUPFAM" id="SSF58104">
    <property type="entry name" value="Methyl-accepting chemotaxis protein (MCP) signaling domain"/>
    <property type="match status" value="2"/>
</dbReference>
<evidence type="ECO:0000256" key="1">
    <source>
        <dbReference type="ARBA" id="ARBA00023224"/>
    </source>
</evidence>
<evidence type="ECO:0000256" key="4">
    <source>
        <dbReference type="SAM" id="MobiDB-lite"/>
    </source>
</evidence>
<evidence type="ECO:0000256" key="3">
    <source>
        <dbReference type="SAM" id="Coils"/>
    </source>
</evidence>
<organism evidence="6 7">
    <name type="scientific">Teichococcus aerophilus</name>
    <dbReference type="NCBI Taxonomy" id="1224513"/>
    <lineage>
        <taxon>Bacteria</taxon>
        <taxon>Pseudomonadati</taxon>
        <taxon>Pseudomonadota</taxon>
        <taxon>Alphaproteobacteria</taxon>
        <taxon>Acetobacterales</taxon>
        <taxon>Roseomonadaceae</taxon>
        <taxon>Roseomonas</taxon>
    </lineage>
</organism>
<feature type="domain" description="Methyl-accepting transducer" evidence="5">
    <location>
        <begin position="357"/>
        <end position="628"/>
    </location>
</feature>
<feature type="domain" description="Methyl-accepting transducer" evidence="5">
    <location>
        <begin position="43"/>
        <end position="314"/>
    </location>
</feature>
<feature type="compositionally biased region" description="Polar residues" evidence="4">
    <location>
        <begin position="1"/>
        <end position="11"/>
    </location>
</feature>
<evidence type="ECO:0000313" key="7">
    <source>
        <dbReference type="Proteomes" id="UP000626026"/>
    </source>
</evidence>
<evidence type="ECO:0000313" key="6">
    <source>
        <dbReference type="EMBL" id="MBC9207841.1"/>
    </source>
</evidence>
<gene>
    <name evidence="6" type="ORF">IBL26_13430</name>
</gene>
<reference evidence="6 7" key="1">
    <citation type="journal article" date="2013" name="Int. J. Syst. Evol. Microbiol.">
        <title>Roseomonas aerophila sp. nov., isolated from air.</title>
        <authorList>
            <person name="Kim S.J."/>
            <person name="Weon H.Y."/>
            <person name="Ahn J.H."/>
            <person name="Hong S.B."/>
            <person name="Seok S.J."/>
            <person name="Whang K.S."/>
            <person name="Kwon S.W."/>
        </authorList>
    </citation>
    <scope>NUCLEOTIDE SEQUENCE [LARGE SCALE GENOMIC DNA]</scope>
    <source>
        <strain evidence="6 7">NBRC 108923</strain>
    </source>
</reference>
<accession>A0ABR7RNE4</accession>
<dbReference type="PROSITE" id="PS50111">
    <property type="entry name" value="CHEMOTAXIS_TRANSDUC_2"/>
    <property type="match status" value="2"/>
</dbReference>
<evidence type="ECO:0000256" key="2">
    <source>
        <dbReference type="PROSITE-ProRule" id="PRU00284"/>
    </source>
</evidence>
<dbReference type="EMBL" id="JACTVA010000022">
    <property type="protein sequence ID" value="MBC9207841.1"/>
    <property type="molecule type" value="Genomic_DNA"/>
</dbReference>
<keyword evidence="7" id="KW-1185">Reference proteome</keyword>